<keyword evidence="1" id="KW-0472">Membrane</keyword>
<proteinExistence type="predicted"/>
<name>A0AB36SZX9_9BACI</name>
<dbReference type="AlphaFoldDB" id="A0AB36SZX9"/>
<evidence type="ECO:0000256" key="1">
    <source>
        <dbReference type="SAM" id="Phobius"/>
    </source>
</evidence>
<dbReference type="Proteomes" id="UP000220078">
    <property type="component" value="Unassembled WGS sequence"/>
</dbReference>
<evidence type="ECO:0000313" key="2">
    <source>
        <dbReference type="EMBL" id="PEN86059.1"/>
    </source>
</evidence>
<comment type="caution">
    <text evidence="2">The sequence shown here is derived from an EMBL/GenBank/DDBJ whole genome shotgun (WGS) entry which is preliminary data.</text>
</comment>
<organism evidence="2 3">
    <name type="scientific">Bacillus toyonensis</name>
    <dbReference type="NCBI Taxonomy" id="155322"/>
    <lineage>
        <taxon>Bacteria</taxon>
        <taxon>Bacillati</taxon>
        <taxon>Bacillota</taxon>
        <taxon>Bacilli</taxon>
        <taxon>Bacillales</taxon>
        <taxon>Bacillaceae</taxon>
        <taxon>Bacillus</taxon>
        <taxon>Bacillus cereus group</taxon>
    </lineage>
</organism>
<gene>
    <name evidence="2" type="ORF">CN551_22365</name>
</gene>
<dbReference type="EMBL" id="NUAP01000040">
    <property type="protein sequence ID" value="PEN86059.1"/>
    <property type="molecule type" value="Genomic_DNA"/>
</dbReference>
<accession>A0AB36SZX9</accession>
<protein>
    <submittedName>
        <fullName evidence="2">Uncharacterized protein</fullName>
    </submittedName>
</protein>
<sequence length="83" mass="9223">MEPLIDVILYFVFYFGALVLILGTALVLFIASALPVIRKKNLSFIMISLGLNYSPLNALTDCLKWEIPVNTNVSTGYLSRLCP</sequence>
<keyword evidence="1" id="KW-0812">Transmembrane</keyword>
<feature type="transmembrane region" description="Helical" evidence="1">
    <location>
        <begin position="12"/>
        <end position="37"/>
    </location>
</feature>
<keyword evidence="1" id="KW-1133">Transmembrane helix</keyword>
<evidence type="ECO:0000313" key="3">
    <source>
        <dbReference type="Proteomes" id="UP000220078"/>
    </source>
</evidence>
<reference evidence="2 3" key="1">
    <citation type="submission" date="2017-09" db="EMBL/GenBank/DDBJ databases">
        <title>Large-scale bioinformatics analysis of Bacillus genomes uncovers conserved roles of natural products in bacterial physiology.</title>
        <authorList>
            <consortium name="Agbiome Team Llc"/>
            <person name="Bleich R.M."/>
            <person name="Kirk G.J."/>
            <person name="Santa Maria K.C."/>
            <person name="Allen S.E."/>
            <person name="Farag S."/>
            <person name="Shank E.A."/>
            <person name="Bowers A."/>
        </authorList>
    </citation>
    <scope>NUCLEOTIDE SEQUENCE [LARGE SCALE GENOMIC DNA]</scope>
    <source>
        <strain evidence="2 3">AFS027629</strain>
    </source>
</reference>